<accession>A0ACB6R114</accession>
<dbReference type="EMBL" id="MU003501">
    <property type="protein sequence ID" value="KAF2472968.1"/>
    <property type="molecule type" value="Genomic_DNA"/>
</dbReference>
<protein>
    <submittedName>
        <fullName evidence="1">Uncharacterized protein</fullName>
    </submittedName>
</protein>
<comment type="caution">
    <text evidence="1">The sequence shown here is derived from an EMBL/GenBank/DDBJ whole genome shotgun (WGS) entry which is preliminary data.</text>
</comment>
<organism evidence="1 2">
    <name type="scientific">Lindgomyces ingoldianus</name>
    <dbReference type="NCBI Taxonomy" id="673940"/>
    <lineage>
        <taxon>Eukaryota</taxon>
        <taxon>Fungi</taxon>
        <taxon>Dikarya</taxon>
        <taxon>Ascomycota</taxon>
        <taxon>Pezizomycotina</taxon>
        <taxon>Dothideomycetes</taxon>
        <taxon>Pleosporomycetidae</taxon>
        <taxon>Pleosporales</taxon>
        <taxon>Lindgomycetaceae</taxon>
        <taxon>Lindgomyces</taxon>
    </lineage>
</organism>
<sequence length="363" mass="41990">MGEEVNPPTSDHSVAAVSRSSTSTTAVWKSVPQFEKCDQLCDELEYSLQESEKPYSLYSHGPRQTLPDAPRIPLNSCLLVSYCLEDLETLGLDKLGKRLWLVGPRPNLRSLTEQLTIGRQIILTENPNNHLIWDEDLLYLKPLPAYLCSYAFWEYLLDPFNEAINQDERDRLRATSLGFLRTYASLIRRRSDFMIALKHGLLSSFPSITFEDFTKFIMAFEGLPESAVSMRYRLGELPLSPLNFYSALFLHRWHLHRYEHRYSAYFSRYFPVILFLFAGFSVVLSAMQVILGAKSLWETENKGLKKTLGLFVWFGTEAIGWSIAFGILLVIWWICISTTDELKKRRMKKQWKKKQAEEVAMEA</sequence>
<reference evidence="1" key="1">
    <citation type="journal article" date="2020" name="Stud. Mycol.">
        <title>101 Dothideomycetes genomes: a test case for predicting lifestyles and emergence of pathogens.</title>
        <authorList>
            <person name="Haridas S."/>
            <person name="Albert R."/>
            <person name="Binder M."/>
            <person name="Bloem J."/>
            <person name="Labutti K."/>
            <person name="Salamov A."/>
            <person name="Andreopoulos B."/>
            <person name="Baker S."/>
            <person name="Barry K."/>
            <person name="Bills G."/>
            <person name="Bluhm B."/>
            <person name="Cannon C."/>
            <person name="Castanera R."/>
            <person name="Culley D."/>
            <person name="Daum C."/>
            <person name="Ezra D."/>
            <person name="Gonzalez J."/>
            <person name="Henrissat B."/>
            <person name="Kuo A."/>
            <person name="Liang C."/>
            <person name="Lipzen A."/>
            <person name="Lutzoni F."/>
            <person name="Magnuson J."/>
            <person name="Mondo S."/>
            <person name="Nolan M."/>
            <person name="Ohm R."/>
            <person name="Pangilinan J."/>
            <person name="Park H.-J."/>
            <person name="Ramirez L."/>
            <person name="Alfaro M."/>
            <person name="Sun H."/>
            <person name="Tritt A."/>
            <person name="Yoshinaga Y."/>
            <person name="Zwiers L.-H."/>
            <person name="Turgeon B."/>
            <person name="Goodwin S."/>
            <person name="Spatafora J."/>
            <person name="Crous P."/>
            <person name="Grigoriev I."/>
        </authorList>
    </citation>
    <scope>NUCLEOTIDE SEQUENCE</scope>
    <source>
        <strain evidence="1">ATCC 200398</strain>
    </source>
</reference>
<gene>
    <name evidence="1" type="ORF">BDR25DRAFT_302532</name>
</gene>
<keyword evidence="2" id="KW-1185">Reference proteome</keyword>
<name>A0ACB6R114_9PLEO</name>
<dbReference type="Proteomes" id="UP000799755">
    <property type="component" value="Unassembled WGS sequence"/>
</dbReference>
<evidence type="ECO:0000313" key="2">
    <source>
        <dbReference type="Proteomes" id="UP000799755"/>
    </source>
</evidence>
<proteinExistence type="predicted"/>
<evidence type="ECO:0000313" key="1">
    <source>
        <dbReference type="EMBL" id="KAF2472968.1"/>
    </source>
</evidence>